<evidence type="ECO:0000313" key="11">
    <source>
        <dbReference type="Proteomes" id="UP001597302"/>
    </source>
</evidence>
<organism evidence="10 11">
    <name type="scientific">Paracoccus nototheniae</name>
    <dbReference type="NCBI Taxonomy" id="2489002"/>
    <lineage>
        <taxon>Bacteria</taxon>
        <taxon>Pseudomonadati</taxon>
        <taxon>Pseudomonadota</taxon>
        <taxon>Alphaproteobacteria</taxon>
        <taxon>Rhodobacterales</taxon>
        <taxon>Paracoccaceae</taxon>
        <taxon>Paracoccus</taxon>
    </lineage>
</organism>
<evidence type="ECO:0000256" key="7">
    <source>
        <dbReference type="PROSITE-ProRule" id="PRU01091"/>
    </source>
</evidence>
<dbReference type="InterPro" id="IPR001789">
    <property type="entry name" value="Sig_transdc_resp-reg_receiver"/>
</dbReference>
<dbReference type="Pfam" id="PF00486">
    <property type="entry name" value="Trans_reg_C"/>
    <property type="match status" value="1"/>
</dbReference>
<dbReference type="PANTHER" id="PTHR48111:SF22">
    <property type="entry name" value="REGULATOR OF RPOS"/>
    <property type="match status" value="1"/>
</dbReference>
<dbReference type="CDD" id="cd00383">
    <property type="entry name" value="trans_reg_C"/>
    <property type="match status" value="1"/>
</dbReference>
<keyword evidence="11" id="KW-1185">Reference proteome</keyword>
<dbReference type="Pfam" id="PF00072">
    <property type="entry name" value="Response_reg"/>
    <property type="match status" value="1"/>
</dbReference>
<dbReference type="SMART" id="SM00862">
    <property type="entry name" value="Trans_reg_C"/>
    <property type="match status" value="1"/>
</dbReference>
<protein>
    <submittedName>
        <fullName evidence="10">Response regulator transcription factor</fullName>
    </submittedName>
</protein>
<evidence type="ECO:0000259" key="8">
    <source>
        <dbReference type="PROSITE" id="PS50110"/>
    </source>
</evidence>
<keyword evidence="5" id="KW-0804">Transcription</keyword>
<dbReference type="Gene3D" id="6.10.250.690">
    <property type="match status" value="1"/>
</dbReference>
<dbReference type="InterPro" id="IPR036388">
    <property type="entry name" value="WH-like_DNA-bd_sf"/>
</dbReference>
<dbReference type="SUPFAM" id="SSF46894">
    <property type="entry name" value="C-terminal effector domain of the bipartite response regulators"/>
    <property type="match status" value="1"/>
</dbReference>
<reference evidence="11" key="1">
    <citation type="journal article" date="2019" name="Int. J. Syst. Evol. Microbiol.">
        <title>The Global Catalogue of Microorganisms (GCM) 10K type strain sequencing project: providing services to taxonomists for standard genome sequencing and annotation.</title>
        <authorList>
            <consortium name="The Broad Institute Genomics Platform"/>
            <consortium name="The Broad Institute Genome Sequencing Center for Infectious Disease"/>
            <person name="Wu L."/>
            <person name="Ma J."/>
        </authorList>
    </citation>
    <scope>NUCLEOTIDE SEQUENCE [LARGE SCALE GENOMIC DNA]</scope>
    <source>
        <strain evidence="11">CCM 8875</strain>
    </source>
</reference>
<evidence type="ECO:0000259" key="9">
    <source>
        <dbReference type="PROSITE" id="PS51755"/>
    </source>
</evidence>
<dbReference type="SUPFAM" id="SSF52172">
    <property type="entry name" value="CheY-like"/>
    <property type="match status" value="1"/>
</dbReference>
<evidence type="ECO:0000256" key="5">
    <source>
        <dbReference type="ARBA" id="ARBA00023163"/>
    </source>
</evidence>
<dbReference type="Gene3D" id="1.10.10.10">
    <property type="entry name" value="Winged helix-like DNA-binding domain superfamily/Winged helix DNA-binding domain"/>
    <property type="match status" value="1"/>
</dbReference>
<feature type="DNA-binding region" description="OmpR/PhoB-type" evidence="7">
    <location>
        <begin position="123"/>
        <end position="221"/>
    </location>
</feature>
<dbReference type="InterPro" id="IPR001867">
    <property type="entry name" value="OmpR/PhoB-type_DNA-bd"/>
</dbReference>
<keyword evidence="4 7" id="KW-0238">DNA-binding</keyword>
<evidence type="ECO:0000256" key="6">
    <source>
        <dbReference type="PROSITE-ProRule" id="PRU00169"/>
    </source>
</evidence>
<name>A0ABW4DZE5_9RHOB</name>
<feature type="modified residue" description="4-aspartylphosphate" evidence="6">
    <location>
        <position position="51"/>
    </location>
</feature>
<comment type="caution">
    <text evidence="10">The sequence shown here is derived from an EMBL/GenBank/DDBJ whole genome shotgun (WGS) entry which is preliminary data.</text>
</comment>
<keyword evidence="3" id="KW-0805">Transcription regulation</keyword>
<dbReference type="InterPro" id="IPR016032">
    <property type="entry name" value="Sig_transdc_resp-reg_C-effctor"/>
</dbReference>
<evidence type="ECO:0000256" key="2">
    <source>
        <dbReference type="ARBA" id="ARBA00023012"/>
    </source>
</evidence>
<dbReference type="PROSITE" id="PS51755">
    <property type="entry name" value="OMPR_PHOB"/>
    <property type="match status" value="1"/>
</dbReference>
<accession>A0ABW4DZE5</accession>
<keyword evidence="1 6" id="KW-0597">Phosphoprotein</keyword>
<dbReference type="Proteomes" id="UP001597302">
    <property type="component" value="Unassembled WGS sequence"/>
</dbReference>
<proteinExistence type="predicted"/>
<evidence type="ECO:0000256" key="3">
    <source>
        <dbReference type="ARBA" id="ARBA00023015"/>
    </source>
</evidence>
<sequence length="222" mass="24968">MDILIVEDDPEIAEFLQQGLQMDGYAPHCVASASEMRAAMDQRRWPLVILDRMLPDGEGAQICADLRSRDADQLILMLTARDALEEKLEGLRAGADDYITKPFSFEELLVRIETLLRRGKARQDTITIADLSLDLALKTATRDGRDLGLTPTEFALLRFLAERPGTLVNRMEILSGVWGKSFDPNTNLVEVYIAYLRKKVDGPFPTRLIRNVRGFGYVLEAV</sequence>
<dbReference type="SMART" id="SM00448">
    <property type="entry name" value="REC"/>
    <property type="match status" value="1"/>
</dbReference>
<dbReference type="Gene3D" id="3.40.50.2300">
    <property type="match status" value="1"/>
</dbReference>
<dbReference type="InterPro" id="IPR011006">
    <property type="entry name" value="CheY-like_superfamily"/>
</dbReference>
<gene>
    <name evidence="10" type="ORF">ACFQ5P_15035</name>
</gene>
<feature type="domain" description="Response regulatory" evidence="8">
    <location>
        <begin position="2"/>
        <end position="116"/>
    </location>
</feature>
<evidence type="ECO:0000313" key="10">
    <source>
        <dbReference type="EMBL" id="MFD1482609.1"/>
    </source>
</evidence>
<dbReference type="EMBL" id="JBHTOQ010000031">
    <property type="protein sequence ID" value="MFD1482609.1"/>
    <property type="molecule type" value="Genomic_DNA"/>
</dbReference>
<dbReference type="InterPro" id="IPR039420">
    <property type="entry name" value="WalR-like"/>
</dbReference>
<evidence type="ECO:0000256" key="4">
    <source>
        <dbReference type="ARBA" id="ARBA00023125"/>
    </source>
</evidence>
<dbReference type="PROSITE" id="PS50110">
    <property type="entry name" value="RESPONSE_REGULATORY"/>
    <property type="match status" value="1"/>
</dbReference>
<evidence type="ECO:0000256" key="1">
    <source>
        <dbReference type="ARBA" id="ARBA00022553"/>
    </source>
</evidence>
<dbReference type="RefSeq" id="WP_165571252.1">
    <property type="nucleotide sequence ID" value="NZ_CBCSAJ010000087.1"/>
</dbReference>
<keyword evidence="2" id="KW-0902">Two-component regulatory system</keyword>
<feature type="domain" description="OmpR/PhoB-type" evidence="9">
    <location>
        <begin position="123"/>
        <end position="221"/>
    </location>
</feature>
<dbReference type="PANTHER" id="PTHR48111">
    <property type="entry name" value="REGULATOR OF RPOS"/>
    <property type="match status" value="1"/>
</dbReference>